<keyword evidence="5" id="KW-1185">Reference proteome</keyword>
<dbReference type="InterPro" id="IPR004995">
    <property type="entry name" value="Spore_Ger"/>
</dbReference>
<proteinExistence type="inferred from homology"/>
<evidence type="ECO:0000256" key="3">
    <source>
        <dbReference type="SAM" id="Phobius"/>
    </source>
</evidence>
<evidence type="ECO:0000256" key="2">
    <source>
        <dbReference type="ARBA" id="ARBA00023136"/>
    </source>
</evidence>
<evidence type="ECO:0000256" key="1">
    <source>
        <dbReference type="ARBA" id="ARBA00005278"/>
    </source>
</evidence>
<dbReference type="PIRSF" id="PIRSF005690">
    <property type="entry name" value="GerBA"/>
    <property type="match status" value="1"/>
</dbReference>
<accession>A0A934M907</accession>
<dbReference type="Pfam" id="PF03323">
    <property type="entry name" value="GerA"/>
    <property type="match status" value="1"/>
</dbReference>
<dbReference type="GO" id="GO:0009847">
    <property type="term" value="P:spore germination"/>
    <property type="evidence" value="ECO:0007669"/>
    <property type="project" value="InterPro"/>
</dbReference>
<reference evidence="4" key="1">
    <citation type="submission" date="2020-12" db="EMBL/GenBank/DDBJ databases">
        <title>Clostridium thailandense sp. nov., a novel acetogenic bacterium isolated from peat land soil in Thailand.</title>
        <authorList>
            <person name="Chaikitkaew S."/>
            <person name="Birkeland N.K."/>
        </authorList>
    </citation>
    <scope>NUCLEOTIDE SEQUENCE</scope>
    <source>
        <strain evidence="4">DSM 17425</strain>
    </source>
</reference>
<keyword evidence="3" id="KW-0812">Transmembrane</keyword>
<dbReference type="InterPro" id="IPR050768">
    <property type="entry name" value="UPF0353/GerABKA_families"/>
</dbReference>
<evidence type="ECO:0000313" key="5">
    <source>
        <dbReference type="Proteomes" id="UP000622687"/>
    </source>
</evidence>
<dbReference type="Proteomes" id="UP000622687">
    <property type="component" value="Unassembled WGS sequence"/>
</dbReference>
<dbReference type="EMBL" id="JAEEGB010000042">
    <property type="protein sequence ID" value="MBI6875371.1"/>
    <property type="molecule type" value="Genomic_DNA"/>
</dbReference>
<dbReference type="PANTHER" id="PTHR22550:SF16">
    <property type="entry name" value="SPORE GERMINATION PROTEIN"/>
    <property type="match status" value="1"/>
</dbReference>
<comment type="similarity">
    <text evidence="1">Belongs to the GerABKA family.</text>
</comment>
<gene>
    <name evidence="4" type="ORF">I6U51_22115</name>
</gene>
<sequence length="467" mass="52789">IKKFYIGKVQPLDAALIYVNGLADKTIIDRDILNPLMFKIEEDLPEKENLAAYISKKYISMSNTYIKNNLSNIVHEIKRGNSAILINQMSEAIILDTKGGQYRSIGEPENETTIKGPREGFIENLSTNLSILRRRIKDKNLVIEQFVLGQRSEVDVAIVYLENLADTSIVNELRKRINLIDVDKITDSGVLQQYLEESTYSVFPQSYATERPDVVTSNILEGKIAIIVSGTPFVITVPAVFIEFFQTVEDYNFKTVPGSLFRLLRVASIFIVITLPSIYLTLIKFNAELIPIKFITPIVQSRIGIALTPFLEIMGMEVLIEILREGGLRLPSKVAQTLSVVGGIIIGDTAVRSKMVSPTTLFLVGITVVTSFVIPNIEMSLAIRLLRFPMLIISNFLGIYGIGIGWFLIIVHLFSLENFGVPYLEFTKNDMLDTFIRAPIWMHNKRPEVIPNKDPIRQTDFRKKWKN</sequence>
<feature type="transmembrane region" description="Helical" evidence="3">
    <location>
        <begin position="224"/>
        <end position="242"/>
    </location>
</feature>
<evidence type="ECO:0000313" key="4">
    <source>
        <dbReference type="EMBL" id="MBI6875371.1"/>
    </source>
</evidence>
<name>A0A934M907_9CLOT</name>
<dbReference type="RefSeq" id="WP_211144727.1">
    <property type="nucleotide sequence ID" value="NZ_JAEEGB010000042.1"/>
</dbReference>
<feature type="transmembrane region" description="Helical" evidence="3">
    <location>
        <begin position="262"/>
        <end position="282"/>
    </location>
</feature>
<protein>
    <submittedName>
        <fullName evidence="4">Spore germination protein</fullName>
    </submittedName>
</protein>
<dbReference type="PANTHER" id="PTHR22550">
    <property type="entry name" value="SPORE GERMINATION PROTEIN"/>
    <property type="match status" value="1"/>
</dbReference>
<keyword evidence="3" id="KW-1133">Transmembrane helix</keyword>
<comment type="caution">
    <text evidence="4">The sequence shown here is derived from an EMBL/GenBank/DDBJ whole genome shotgun (WGS) entry which is preliminary data.</text>
</comment>
<feature type="transmembrane region" description="Helical" evidence="3">
    <location>
        <begin position="361"/>
        <end position="379"/>
    </location>
</feature>
<feature type="transmembrane region" description="Helical" evidence="3">
    <location>
        <begin position="391"/>
        <end position="414"/>
    </location>
</feature>
<keyword evidence="2 3" id="KW-0472">Membrane</keyword>
<feature type="non-terminal residue" evidence="4">
    <location>
        <position position="1"/>
    </location>
</feature>
<dbReference type="GO" id="GO:0016020">
    <property type="term" value="C:membrane"/>
    <property type="evidence" value="ECO:0007669"/>
    <property type="project" value="InterPro"/>
</dbReference>
<organism evidence="4 5">
    <name type="scientific">Clostridium aciditolerans</name>
    <dbReference type="NCBI Taxonomy" id="339861"/>
    <lineage>
        <taxon>Bacteria</taxon>
        <taxon>Bacillati</taxon>
        <taxon>Bacillota</taxon>
        <taxon>Clostridia</taxon>
        <taxon>Eubacteriales</taxon>
        <taxon>Clostridiaceae</taxon>
        <taxon>Clostridium</taxon>
    </lineage>
</organism>
<dbReference type="AlphaFoldDB" id="A0A934M907"/>